<proteinExistence type="predicted"/>
<dbReference type="EMBL" id="JAHQCS010000057">
    <property type="protein sequence ID" value="MBU9711056.1"/>
    <property type="molecule type" value="Genomic_DNA"/>
</dbReference>
<protein>
    <submittedName>
        <fullName evidence="1">Uncharacterized protein</fullName>
    </submittedName>
</protein>
<accession>A0ABS6JBW3</accession>
<comment type="caution">
    <text evidence="1">The sequence shown here is derived from an EMBL/GenBank/DDBJ whole genome shotgun (WGS) entry which is preliminary data.</text>
</comment>
<name>A0ABS6JBW3_9BACI</name>
<evidence type="ECO:0000313" key="1">
    <source>
        <dbReference type="EMBL" id="MBU9711056.1"/>
    </source>
</evidence>
<organism evidence="1 2">
    <name type="scientific">Evansella tamaricis</name>
    <dbReference type="NCBI Taxonomy" id="2069301"/>
    <lineage>
        <taxon>Bacteria</taxon>
        <taxon>Bacillati</taxon>
        <taxon>Bacillota</taxon>
        <taxon>Bacilli</taxon>
        <taxon>Bacillales</taxon>
        <taxon>Bacillaceae</taxon>
        <taxon>Evansella</taxon>
    </lineage>
</organism>
<dbReference type="Proteomes" id="UP000784880">
    <property type="component" value="Unassembled WGS sequence"/>
</dbReference>
<dbReference type="RefSeq" id="WP_217064947.1">
    <property type="nucleotide sequence ID" value="NZ_JAHQCS010000057.1"/>
</dbReference>
<reference evidence="1 2" key="1">
    <citation type="submission" date="2021-06" db="EMBL/GenBank/DDBJ databases">
        <title>Bacillus sp. RD4P76, an endophyte from a halophyte.</title>
        <authorList>
            <person name="Sun J.-Q."/>
        </authorList>
    </citation>
    <scope>NUCLEOTIDE SEQUENCE [LARGE SCALE GENOMIC DNA]</scope>
    <source>
        <strain evidence="1 2">CGMCC 1.15917</strain>
    </source>
</reference>
<gene>
    <name evidence="1" type="ORF">KS419_04805</name>
</gene>
<keyword evidence="2" id="KW-1185">Reference proteome</keyword>
<sequence length="168" mass="19356">MIEYRESGIWLATSFRPRDHIVNNGPFYYMHEFWSEIIGPTTPSMVDVYRREINFISRGMDLMNIEMYQRNHRLEEYTLKKDGAPLVLDGVILVFKVEGVLEKTIGNGIKVLDDSAGMIEIEITAEDTDKAEGTYPTELLVQDIATRRYTVETGRFKIMKSIVKEVIA</sequence>
<evidence type="ECO:0000313" key="2">
    <source>
        <dbReference type="Proteomes" id="UP000784880"/>
    </source>
</evidence>